<accession>A0A9P5H0B1</accession>
<dbReference type="AlphaFoldDB" id="A0A9P5H0B1"/>
<feature type="region of interest" description="Disordered" evidence="1">
    <location>
        <begin position="30"/>
        <end position="87"/>
    </location>
</feature>
<keyword evidence="3" id="KW-1185">Reference proteome</keyword>
<comment type="caution">
    <text evidence="2">The sequence shown here is derived from an EMBL/GenBank/DDBJ whole genome shotgun (WGS) entry which is preliminary data.</text>
</comment>
<evidence type="ECO:0000313" key="2">
    <source>
        <dbReference type="EMBL" id="KAF7537906.1"/>
    </source>
</evidence>
<evidence type="ECO:0000256" key="1">
    <source>
        <dbReference type="SAM" id="MobiDB-lite"/>
    </source>
</evidence>
<evidence type="ECO:0000313" key="3">
    <source>
        <dbReference type="Proteomes" id="UP000722485"/>
    </source>
</evidence>
<sequence>MPAPSANSRRRKTCLSEQLVWGCQSSIRRWREGRGPASSAAGEQQGGDDRTRPLRGVGFRSVMRQARTTTQESGQGHRRRGLDRVPPRQKGVAWSIPRLVSLTPPPNFNTIVVHDASRVSRDSKAWGSGGASYRRQLTGRNLAQPVKQTETQTRTQMQMQTLAPFSDPPHFSIWLTYQIGLSFALSVALHRTCCATGRDDNFVLASKPASLGGYIRGGWLGVLSLASLPSQPRARVVDLVERDETLTVLNGDEVTGEK</sequence>
<reference evidence="2" key="1">
    <citation type="submission" date="2020-03" db="EMBL/GenBank/DDBJ databases">
        <title>Draft Genome Sequence of Cylindrodendrum hubeiense.</title>
        <authorList>
            <person name="Buettner E."/>
            <person name="Kellner H."/>
        </authorList>
    </citation>
    <scope>NUCLEOTIDE SEQUENCE</scope>
    <source>
        <strain evidence="2">IHI 201604</strain>
    </source>
</reference>
<organism evidence="2 3">
    <name type="scientific">Cylindrodendrum hubeiense</name>
    <dbReference type="NCBI Taxonomy" id="595255"/>
    <lineage>
        <taxon>Eukaryota</taxon>
        <taxon>Fungi</taxon>
        <taxon>Dikarya</taxon>
        <taxon>Ascomycota</taxon>
        <taxon>Pezizomycotina</taxon>
        <taxon>Sordariomycetes</taxon>
        <taxon>Hypocreomycetidae</taxon>
        <taxon>Hypocreales</taxon>
        <taxon>Nectriaceae</taxon>
        <taxon>Cylindrodendrum</taxon>
    </lineage>
</organism>
<dbReference type="EMBL" id="JAANBB010000616">
    <property type="protein sequence ID" value="KAF7537906.1"/>
    <property type="molecule type" value="Genomic_DNA"/>
</dbReference>
<proteinExistence type="predicted"/>
<dbReference type="Proteomes" id="UP000722485">
    <property type="component" value="Unassembled WGS sequence"/>
</dbReference>
<name>A0A9P5H0B1_9HYPO</name>
<gene>
    <name evidence="2" type="ORF">G7Z17_g12745</name>
</gene>
<protein>
    <submittedName>
        <fullName evidence="2">Uncharacterized protein</fullName>
    </submittedName>
</protein>